<gene>
    <name evidence="2" type="ORF">DFJ69_2662</name>
</gene>
<comment type="caution">
    <text evidence="2">The sequence shown here is derived from an EMBL/GenBank/DDBJ whole genome shotgun (WGS) entry which is preliminary data.</text>
</comment>
<proteinExistence type="predicted"/>
<dbReference type="RefSeq" id="WP_116022725.1">
    <property type="nucleotide sequence ID" value="NZ_QTTT01000001.1"/>
</dbReference>
<feature type="domain" description="Double-GTPase 2" evidence="1">
    <location>
        <begin position="95"/>
        <end position="288"/>
    </location>
</feature>
<dbReference type="EMBL" id="QTTT01000001">
    <property type="protein sequence ID" value="REE97200.1"/>
    <property type="molecule type" value="Genomic_DNA"/>
</dbReference>
<keyword evidence="3" id="KW-1185">Reference proteome</keyword>
<evidence type="ECO:0000259" key="1">
    <source>
        <dbReference type="Pfam" id="PF19993"/>
    </source>
</evidence>
<dbReference type="AlphaFoldDB" id="A0A3D9SRU5"/>
<organism evidence="2 3">
    <name type="scientific">Thermomonospora umbrina</name>
    <dbReference type="NCBI Taxonomy" id="111806"/>
    <lineage>
        <taxon>Bacteria</taxon>
        <taxon>Bacillati</taxon>
        <taxon>Actinomycetota</taxon>
        <taxon>Actinomycetes</taxon>
        <taxon>Streptosporangiales</taxon>
        <taxon>Thermomonosporaceae</taxon>
        <taxon>Thermomonospora</taxon>
    </lineage>
</organism>
<accession>A0A3D9SRU5</accession>
<dbReference type="OrthoDB" id="143162at2"/>
<protein>
    <recommendedName>
        <fullName evidence="1">Double-GTPase 2 domain-containing protein</fullName>
    </recommendedName>
</protein>
<name>A0A3D9SRU5_9ACTN</name>
<evidence type="ECO:0000313" key="2">
    <source>
        <dbReference type="EMBL" id="REE97200.1"/>
    </source>
</evidence>
<reference evidence="2" key="1">
    <citation type="submission" date="2018-08" db="EMBL/GenBank/DDBJ databases">
        <title>Sequencing the genomes of 1000 actinobacteria strains.</title>
        <authorList>
            <person name="Klenk H.-P."/>
        </authorList>
    </citation>
    <scope>NUCLEOTIDE SEQUENCE [LARGE SCALE GENOMIC DNA]</scope>
    <source>
        <strain evidence="2">DSM 43927</strain>
    </source>
</reference>
<evidence type="ECO:0000313" key="3">
    <source>
        <dbReference type="Proteomes" id="UP000256661"/>
    </source>
</evidence>
<sequence>MSALVCPYCYLDFAEKEILFRCTGLLGPGGRKCEVKRDPVLFERFGLQEALPPTFAAKGRRGDAVCVECSSRTARRVCPRCHSQLPVHFGKIDNRLVAMIGAKESGKTVYMTVLLHELMHGIGRRFDAAVQGSDDHTRRQFTDRFEHDLYGARRLPGTTRSAATEHRLPLVFRVSLTKRRLAREAIRHTLMSFFDTAGEDLTSVESVELNTRYLRSASGVILLLDPLQMAGARELAATGVPMPGHGPGFDTPFNVLSRVTELLQTATRTGPGKKLAIPMAVAFSKIDALWDTFEPGSPLLQSAPDRRPALDLDDREAVHEHVRALLHEWDGGQIDQLLRANYRSYGFFGLSALGEPPRDGKIAESGIRPHRVEDPFLWLLSQFKVIPTQGS</sequence>
<dbReference type="Proteomes" id="UP000256661">
    <property type="component" value="Unassembled WGS sequence"/>
</dbReference>
<dbReference type="InterPro" id="IPR045528">
    <property type="entry name" value="DO-GTPase2"/>
</dbReference>
<dbReference type="Pfam" id="PF19993">
    <property type="entry name" value="DO-GTPase2"/>
    <property type="match status" value="1"/>
</dbReference>